<dbReference type="PANTHER" id="PTHR43236">
    <property type="entry name" value="ANTITOXIN HIGA1"/>
    <property type="match status" value="1"/>
</dbReference>
<proteinExistence type="predicted"/>
<accession>A0AAP6XPX1</accession>
<reference evidence="2 3" key="1">
    <citation type="submission" date="2020-03" db="EMBL/GenBank/DDBJ databases">
        <title>Draft genome sequences of bacterial isolates from the female urobiome.</title>
        <authorList>
            <person name="Miller-Ensminger T."/>
            <person name="Wolfe A.J."/>
            <person name="Putonti C."/>
        </authorList>
    </citation>
    <scope>NUCLEOTIDE SEQUENCE [LARGE SCALE GENOMIC DNA]</scope>
    <source>
        <strain evidence="2 3">UMB8490</strain>
    </source>
</reference>
<name>A0AAP6XPX1_9CORY</name>
<dbReference type="InterPro" id="IPR010359">
    <property type="entry name" value="IrrE_HExxH"/>
</dbReference>
<dbReference type="RefSeq" id="WP_167617456.1">
    <property type="nucleotide sequence ID" value="NZ_JAAUVV010000032.1"/>
</dbReference>
<sequence length="270" mass="29628">MSNESIGKRAAEHCRNEWGLGVSPVSNLPKLIEENTGVGVALIRSKAPGHGMTMRLSRHTIMAAACTEHPMRLRSTLAHELGHFRLGSVNRRLNEGNWNDRSPEEIQADVFARHFLLPLRALQDTASSGDPGHYVSHLVQTFGVSPAIAAIQLKEAGVIDDDACAKFMQRTTKSMALQYGWLSEYRTLVIGSSTPRAPQALMTRATEAYRWRQLSYPALARLQSEESAPRFAALLSKQGITPIDDDEAPARPVPKNGGLTAEELHVLMNG</sequence>
<evidence type="ECO:0000313" key="2">
    <source>
        <dbReference type="EMBL" id="NJJ04920.1"/>
    </source>
</evidence>
<gene>
    <name evidence="2" type="ORF">HC138_11295</name>
</gene>
<dbReference type="Gene3D" id="1.10.10.2910">
    <property type="match status" value="1"/>
</dbReference>
<evidence type="ECO:0000313" key="3">
    <source>
        <dbReference type="Proteomes" id="UP000591626"/>
    </source>
</evidence>
<protein>
    <submittedName>
        <fullName evidence="2">ImmA/IrrE family metallo-endopeptidase</fullName>
    </submittedName>
</protein>
<dbReference type="AlphaFoldDB" id="A0AAP6XPX1"/>
<dbReference type="EMBL" id="JAAUVV010000032">
    <property type="protein sequence ID" value="NJJ04920.1"/>
    <property type="molecule type" value="Genomic_DNA"/>
</dbReference>
<dbReference type="Proteomes" id="UP000591626">
    <property type="component" value="Unassembled WGS sequence"/>
</dbReference>
<dbReference type="PANTHER" id="PTHR43236:SF1">
    <property type="entry name" value="BLL7220 PROTEIN"/>
    <property type="match status" value="1"/>
</dbReference>
<dbReference type="Pfam" id="PF06114">
    <property type="entry name" value="Peptidase_M78"/>
    <property type="match status" value="1"/>
</dbReference>
<feature type="domain" description="IrrE N-terminal-like" evidence="1">
    <location>
        <begin position="58"/>
        <end position="153"/>
    </location>
</feature>
<dbReference type="InterPro" id="IPR052345">
    <property type="entry name" value="Rad_response_metalloprotease"/>
</dbReference>
<organism evidence="2 3">
    <name type="scientific">Corynebacterium coyleae</name>
    <dbReference type="NCBI Taxonomy" id="53374"/>
    <lineage>
        <taxon>Bacteria</taxon>
        <taxon>Bacillati</taxon>
        <taxon>Actinomycetota</taxon>
        <taxon>Actinomycetes</taxon>
        <taxon>Mycobacteriales</taxon>
        <taxon>Corynebacteriaceae</taxon>
        <taxon>Corynebacterium</taxon>
    </lineage>
</organism>
<evidence type="ECO:0000259" key="1">
    <source>
        <dbReference type="Pfam" id="PF06114"/>
    </source>
</evidence>
<comment type="caution">
    <text evidence="2">The sequence shown here is derived from an EMBL/GenBank/DDBJ whole genome shotgun (WGS) entry which is preliminary data.</text>
</comment>